<dbReference type="NCBIfam" id="NF003270">
    <property type="entry name" value="PRK04247.1"/>
    <property type="match status" value="1"/>
</dbReference>
<dbReference type="EC" id="3.1.-.-" evidence="6"/>
<dbReference type="AlphaFoldDB" id="A8MAQ2"/>
<dbReference type="HOGENOM" id="CLU_069350_1_0_2"/>
<organism evidence="9 10">
    <name type="scientific">Caldivirga maquilingensis (strain ATCC 700844 / DSM 13496 / JCM 10307 / IC-167)</name>
    <dbReference type="NCBI Taxonomy" id="397948"/>
    <lineage>
        <taxon>Archaea</taxon>
        <taxon>Thermoproteota</taxon>
        <taxon>Thermoprotei</taxon>
        <taxon>Thermoproteales</taxon>
        <taxon>Thermoproteaceae</taxon>
        <taxon>Caldivirga</taxon>
    </lineage>
</organism>
<keyword evidence="5 6" id="KW-0238">DNA-binding</keyword>
<dbReference type="OrthoDB" id="15177at2157"/>
<dbReference type="Pfam" id="PF01939">
    <property type="entry name" value="NucS_C"/>
    <property type="match status" value="1"/>
</dbReference>
<dbReference type="InterPro" id="IPR049173">
    <property type="entry name" value="NucS_N_sf"/>
</dbReference>
<evidence type="ECO:0000256" key="1">
    <source>
        <dbReference type="ARBA" id="ARBA00022490"/>
    </source>
</evidence>
<keyword evidence="2 6" id="KW-0540">Nuclease</keyword>
<dbReference type="CDD" id="cd22341">
    <property type="entry name" value="NucS-like"/>
    <property type="match status" value="1"/>
</dbReference>
<sequence length="246" mass="27360">MLGYLVNPPIEDAARFVSRYKGSGVVLIYGQVEATYSGRAAAQIRLMPRLVVTKPDGVLMIHEGRREKPIIWNPPGSQLFVSVDDGELILRSIRRSPREYVTVNIPEVYLVASMELGLSEDFKVIGSERDIVDAIVANPGLIEDGFRVISREYETMVGSIDLLGEDKAGNLVVIEVKRSGASPEAVHQLKRYVDYITSKNPGRVVRGILVAAWISASAYRYLKDYGLEFRRYTHANLTGFSLRSNG</sequence>
<dbReference type="Gene3D" id="2.70.180.20">
    <property type="match status" value="1"/>
</dbReference>
<accession>A8MAQ2</accession>
<evidence type="ECO:0000313" key="10">
    <source>
        <dbReference type="Proteomes" id="UP000001137"/>
    </source>
</evidence>
<proteinExistence type="inferred from homology"/>
<evidence type="ECO:0000259" key="8">
    <source>
        <dbReference type="Pfam" id="PF21003"/>
    </source>
</evidence>
<dbReference type="GO" id="GO:0003677">
    <property type="term" value="F:DNA binding"/>
    <property type="evidence" value="ECO:0007669"/>
    <property type="project" value="UniProtKB-KW"/>
</dbReference>
<evidence type="ECO:0000256" key="2">
    <source>
        <dbReference type="ARBA" id="ARBA00022722"/>
    </source>
</evidence>
<dbReference type="eggNOG" id="arCOG01304">
    <property type="taxonomic scope" value="Archaea"/>
</dbReference>
<dbReference type="PANTHER" id="PTHR38814">
    <property type="entry name" value="ENDONUCLEASE NUCS"/>
    <property type="match status" value="1"/>
</dbReference>
<dbReference type="Gene3D" id="3.40.1350.10">
    <property type="match status" value="1"/>
</dbReference>
<comment type="subcellular location">
    <subcellularLocation>
        <location evidence="6">Cytoplasm</location>
    </subcellularLocation>
</comment>
<dbReference type="InterPro" id="IPR048301">
    <property type="entry name" value="NucS_C"/>
</dbReference>
<evidence type="ECO:0000256" key="3">
    <source>
        <dbReference type="ARBA" id="ARBA00022759"/>
    </source>
</evidence>
<reference evidence="9 10" key="1">
    <citation type="submission" date="2007-10" db="EMBL/GenBank/DDBJ databases">
        <title>Complete sequence of Caldivirga maquilingensis IC-167.</title>
        <authorList>
            <consortium name="US DOE Joint Genome Institute"/>
            <person name="Copeland A."/>
            <person name="Lucas S."/>
            <person name="Lapidus A."/>
            <person name="Barry K."/>
            <person name="Glavina del Rio T."/>
            <person name="Dalin E."/>
            <person name="Tice H."/>
            <person name="Pitluck S."/>
            <person name="Saunders E."/>
            <person name="Brettin T."/>
            <person name="Bruce D."/>
            <person name="Detter J.C."/>
            <person name="Han C."/>
            <person name="Schmutz J."/>
            <person name="Larimer F."/>
            <person name="Land M."/>
            <person name="Hauser L."/>
            <person name="Kyrpides N."/>
            <person name="Ivanova N."/>
            <person name="Biddle J.F."/>
            <person name="Zhang Z."/>
            <person name="Fitz-Gibbon S.T."/>
            <person name="Lowe T.M."/>
            <person name="Saltikov C."/>
            <person name="House C.H."/>
            <person name="Richardson P."/>
        </authorList>
    </citation>
    <scope>NUCLEOTIDE SEQUENCE [LARGE SCALE GENOMIC DNA]</scope>
    <source>
        <strain evidence="10">ATCC 700844 / DSM 13496 / JCM 10307 / IC-167</strain>
    </source>
</reference>
<evidence type="ECO:0000256" key="4">
    <source>
        <dbReference type="ARBA" id="ARBA00022801"/>
    </source>
</evidence>
<dbReference type="PANTHER" id="PTHR38814:SF1">
    <property type="entry name" value="ENDONUCLEASE NUCS"/>
    <property type="match status" value="1"/>
</dbReference>
<feature type="domain" description="Endonuclease NucS C-terminal" evidence="7">
    <location>
        <begin position="128"/>
        <end position="232"/>
    </location>
</feature>
<comment type="function">
    <text evidence="6">Cleaves both 3' and 5' ssDNA extremities of branched DNA structures.</text>
</comment>
<feature type="domain" description="Endonuclease NucS N-terminal PH-like" evidence="8">
    <location>
        <begin position="25"/>
        <end position="119"/>
    </location>
</feature>
<dbReference type="STRING" id="397948.Cmaq_0240"/>
<keyword evidence="3 6" id="KW-0255">Endonuclease</keyword>
<dbReference type="KEGG" id="cma:Cmaq_0240"/>
<name>A8MAQ2_CALMQ</name>
<dbReference type="HAMAP" id="MF_00722">
    <property type="entry name" value="NucS"/>
    <property type="match status" value="1"/>
</dbReference>
<comment type="similarity">
    <text evidence="6">Belongs to the NucS endonuclease family.</text>
</comment>
<evidence type="ECO:0000256" key="5">
    <source>
        <dbReference type="ARBA" id="ARBA00023125"/>
    </source>
</evidence>
<protein>
    <recommendedName>
        <fullName evidence="6">Endonuclease NucS</fullName>
        <ecNumber evidence="6">3.1.-.-</ecNumber>
    </recommendedName>
</protein>
<dbReference type="Pfam" id="PF21003">
    <property type="entry name" value="NucS_N"/>
    <property type="match status" value="1"/>
</dbReference>
<dbReference type="Proteomes" id="UP000001137">
    <property type="component" value="Chromosome"/>
</dbReference>
<dbReference type="GO" id="GO:0000014">
    <property type="term" value="F:single-stranded DNA endodeoxyribonuclease activity"/>
    <property type="evidence" value="ECO:0007669"/>
    <property type="project" value="UniProtKB-UniRule"/>
</dbReference>
<dbReference type="InterPro" id="IPR002793">
    <property type="entry name" value="Endonuclease_NucS"/>
</dbReference>
<evidence type="ECO:0000313" key="9">
    <source>
        <dbReference type="EMBL" id="ABW01088.1"/>
    </source>
</evidence>
<dbReference type="EMBL" id="CP000852">
    <property type="protein sequence ID" value="ABW01088.1"/>
    <property type="molecule type" value="Genomic_DNA"/>
</dbReference>
<keyword evidence="4 6" id="KW-0378">Hydrolase</keyword>
<keyword evidence="10" id="KW-1185">Reference proteome</keyword>
<evidence type="ECO:0000256" key="6">
    <source>
        <dbReference type="HAMAP-Rule" id="MF_00722"/>
    </source>
</evidence>
<dbReference type="InterPro" id="IPR048302">
    <property type="entry name" value="NucS_N"/>
</dbReference>
<evidence type="ECO:0000259" key="7">
    <source>
        <dbReference type="Pfam" id="PF01939"/>
    </source>
</evidence>
<dbReference type="GO" id="GO:0005737">
    <property type="term" value="C:cytoplasm"/>
    <property type="evidence" value="ECO:0007669"/>
    <property type="project" value="UniProtKB-SubCell"/>
</dbReference>
<keyword evidence="1 6" id="KW-0963">Cytoplasm</keyword>
<gene>
    <name evidence="6" type="primary">nucS</name>
    <name evidence="9" type="ordered locus">Cmaq_0240</name>
</gene>
<dbReference type="InterPro" id="IPR011856">
    <property type="entry name" value="tRNA_endonuc-like_dom_sf"/>
</dbReference>